<protein>
    <submittedName>
        <fullName evidence="2">Uncharacterized protein</fullName>
    </submittedName>
</protein>
<feature type="transmembrane region" description="Helical" evidence="1">
    <location>
        <begin position="65"/>
        <end position="85"/>
    </location>
</feature>
<dbReference type="GeneID" id="25562732"/>
<proteinExistence type="predicted"/>
<sequence length="263" mass="26625">MRRAGLARRRRGVRRLARATSVVAAGCGVLAALLTSPYVVANATGHSKQYTAAEGSGAFDTLDGFLFVIAGVCGALVLTALVGLAAGYADVPSANMLWAYSAVMGVLSLGVMVAIVLPWVAHPAEYADQQETVWGSGPAGLAATVAAALVAGGAAAAAAGAGWRHAKLAALSDADKEELAKLLAPPALRVRRETQALRPSDDPPSPLNSDVMLGGHRSGLVETAAIDIPGTGEVSRAAAASLSAASQADVITVDPLVARSWLR</sequence>
<keyword evidence="1" id="KW-0472">Membrane</keyword>
<organism evidence="2 3">
    <name type="scientific">Thecamonas trahens ATCC 50062</name>
    <dbReference type="NCBI Taxonomy" id="461836"/>
    <lineage>
        <taxon>Eukaryota</taxon>
        <taxon>Apusozoa</taxon>
        <taxon>Apusomonadida</taxon>
        <taxon>Apusomonadidae</taxon>
        <taxon>Thecamonas</taxon>
    </lineage>
</organism>
<feature type="transmembrane region" description="Helical" evidence="1">
    <location>
        <begin position="141"/>
        <end position="163"/>
    </location>
</feature>
<gene>
    <name evidence="2" type="ORF">AMSG_03097</name>
</gene>
<accession>A0A0L0D3A9</accession>
<evidence type="ECO:0000313" key="2">
    <source>
        <dbReference type="EMBL" id="KNC46660.1"/>
    </source>
</evidence>
<name>A0A0L0D3A9_THETB</name>
<evidence type="ECO:0000313" key="3">
    <source>
        <dbReference type="Proteomes" id="UP000054408"/>
    </source>
</evidence>
<keyword evidence="3" id="KW-1185">Reference proteome</keyword>
<keyword evidence="1" id="KW-0812">Transmembrane</keyword>
<reference evidence="2 3" key="1">
    <citation type="submission" date="2010-05" db="EMBL/GenBank/DDBJ databases">
        <title>The Genome Sequence of Thecamonas trahens ATCC 50062.</title>
        <authorList>
            <consortium name="The Broad Institute Genome Sequencing Platform"/>
            <person name="Russ C."/>
            <person name="Cuomo C."/>
            <person name="Shea T."/>
            <person name="Young S.K."/>
            <person name="Zeng Q."/>
            <person name="Koehrsen M."/>
            <person name="Haas B."/>
            <person name="Borodovsky M."/>
            <person name="Guigo R."/>
            <person name="Alvarado L."/>
            <person name="Berlin A."/>
            <person name="Bochicchio J."/>
            <person name="Borenstein D."/>
            <person name="Chapman S."/>
            <person name="Chen Z."/>
            <person name="Freedman E."/>
            <person name="Gellesch M."/>
            <person name="Goldberg J."/>
            <person name="Griggs A."/>
            <person name="Gujja S."/>
            <person name="Heilman E."/>
            <person name="Heiman D."/>
            <person name="Hepburn T."/>
            <person name="Howarth C."/>
            <person name="Jen D."/>
            <person name="Larson L."/>
            <person name="Mehta T."/>
            <person name="Park D."/>
            <person name="Pearson M."/>
            <person name="Roberts A."/>
            <person name="Saif S."/>
            <person name="Shenoy N."/>
            <person name="Sisk P."/>
            <person name="Stolte C."/>
            <person name="Sykes S."/>
            <person name="Thomson T."/>
            <person name="Walk T."/>
            <person name="White J."/>
            <person name="Yandava C."/>
            <person name="Burger G."/>
            <person name="Gray M.W."/>
            <person name="Holland P.W.H."/>
            <person name="King N."/>
            <person name="Lang F.B.F."/>
            <person name="Roger A.J."/>
            <person name="Ruiz-Trillo I."/>
            <person name="Lander E."/>
            <person name="Nusbaum C."/>
        </authorList>
    </citation>
    <scope>NUCLEOTIDE SEQUENCE [LARGE SCALE GENOMIC DNA]</scope>
    <source>
        <strain evidence="2 3">ATCC 50062</strain>
    </source>
</reference>
<dbReference type="RefSeq" id="XP_013760433.1">
    <property type="nucleotide sequence ID" value="XM_013904979.1"/>
</dbReference>
<dbReference type="Proteomes" id="UP000054408">
    <property type="component" value="Unassembled WGS sequence"/>
</dbReference>
<dbReference type="AlphaFoldDB" id="A0A0L0D3A9"/>
<dbReference type="EMBL" id="GL349443">
    <property type="protein sequence ID" value="KNC46660.1"/>
    <property type="molecule type" value="Genomic_DNA"/>
</dbReference>
<keyword evidence="1" id="KW-1133">Transmembrane helix</keyword>
<evidence type="ECO:0000256" key="1">
    <source>
        <dbReference type="SAM" id="Phobius"/>
    </source>
</evidence>
<feature type="transmembrane region" description="Helical" evidence="1">
    <location>
        <begin position="97"/>
        <end position="121"/>
    </location>
</feature>